<gene>
    <name evidence="1" type="ORF">BDY19DRAFT_519526</name>
</gene>
<dbReference type="Proteomes" id="UP001055072">
    <property type="component" value="Unassembled WGS sequence"/>
</dbReference>
<evidence type="ECO:0000313" key="2">
    <source>
        <dbReference type="Proteomes" id="UP001055072"/>
    </source>
</evidence>
<reference evidence="1" key="1">
    <citation type="journal article" date="2021" name="Environ. Microbiol.">
        <title>Gene family expansions and transcriptome signatures uncover fungal adaptations to wood decay.</title>
        <authorList>
            <person name="Hage H."/>
            <person name="Miyauchi S."/>
            <person name="Viragh M."/>
            <person name="Drula E."/>
            <person name="Min B."/>
            <person name="Chaduli D."/>
            <person name="Navarro D."/>
            <person name="Favel A."/>
            <person name="Norest M."/>
            <person name="Lesage-Meessen L."/>
            <person name="Balint B."/>
            <person name="Merenyi Z."/>
            <person name="de Eugenio L."/>
            <person name="Morin E."/>
            <person name="Martinez A.T."/>
            <person name="Baldrian P."/>
            <person name="Stursova M."/>
            <person name="Martinez M.J."/>
            <person name="Novotny C."/>
            <person name="Magnuson J.K."/>
            <person name="Spatafora J.W."/>
            <person name="Maurice S."/>
            <person name="Pangilinan J."/>
            <person name="Andreopoulos W."/>
            <person name="LaButti K."/>
            <person name="Hundley H."/>
            <person name="Na H."/>
            <person name="Kuo A."/>
            <person name="Barry K."/>
            <person name="Lipzen A."/>
            <person name="Henrissat B."/>
            <person name="Riley R."/>
            <person name="Ahrendt S."/>
            <person name="Nagy L.G."/>
            <person name="Grigoriev I.V."/>
            <person name="Martin F."/>
            <person name="Rosso M.N."/>
        </authorList>
    </citation>
    <scope>NUCLEOTIDE SEQUENCE</scope>
    <source>
        <strain evidence="1">CBS 384.51</strain>
    </source>
</reference>
<keyword evidence="2" id="KW-1185">Reference proteome</keyword>
<protein>
    <submittedName>
        <fullName evidence="1">Uncharacterized protein</fullName>
    </submittedName>
</protein>
<comment type="caution">
    <text evidence="1">The sequence shown here is derived from an EMBL/GenBank/DDBJ whole genome shotgun (WGS) entry which is preliminary data.</text>
</comment>
<evidence type="ECO:0000313" key="1">
    <source>
        <dbReference type="EMBL" id="KAI0084763.1"/>
    </source>
</evidence>
<name>A0ACB8TRS7_9APHY</name>
<accession>A0ACB8TRS7</accession>
<dbReference type="EMBL" id="MU274939">
    <property type="protein sequence ID" value="KAI0084763.1"/>
    <property type="molecule type" value="Genomic_DNA"/>
</dbReference>
<organism evidence="1 2">
    <name type="scientific">Irpex rosettiformis</name>
    <dbReference type="NCBI Taxonomy" id="378272"/>
    <lineage>
        <taxon>Eukaryota</taxon>
        <taxon>Fungi</taxon>
        <taxon>Dikarya</taxon>
        <taxon>Basidiomycota</taxon>
        <taxon>Agaricomycotina</taxon>
        <taxon>Agaricomycetes</taxon>
        <taxon>Polyporales</taxon>
        <taxon>Irpicaceae</taxon>
        <taxon>Irpex</taxon>
    </lineage>
</organism>
<sequence length="406" mass="45356">MFKFDFDIEEDPEIDSDALGLESQDKLPVSSTVHEDTVQNTASVQFTEHTLDELLETIPSTGFSFSPLQISSGRDALMLPRRDLFDARFQLIAASAQTEQEQDQELEDLKFVEAPSDLIPGVYEGGLKTWECSVDLAAYLHESLPPDFIVGKRVLELGCGTAVPSMYLLRQAFSHPPNPNRQTSIHLQDYNELVFRLAVLPSIILTWYMSPASTSFRESQTPTTSETDDTLPPADSTQPGDLPITPSLLSAFRHSLSTHNIELHFFSGSWETFDLERSGGKKYDIVLTSETIYSLDSLPSLLDLMWQASSSTQTHESVKSLEDLTKDISLTSPSPSKPSQEDDEFDRQCVVAAKLVYFGVGGGVTEFIDAVENARYTNRARCPGRVETVWNKDEGVKRVIMKVKWR</sequence>
<proteinExistence type="predicted"/>